<feature type="signal peptide" evidence="1">
    <location>
        <begin position="1"/>
        <end position="29"/>
    </location>
</feature>
<dbReference type="Proteomes" id="UP000316882">
    <property type="component" value="Unassembled WGS sequence"/>
</dbReference>
<keyword evidence="4" id="KW-1185">Reference proteome</keyword>
<name>A0A4Y3PIS1_BREPA</name>
<accession>A0A4Y3PIS1</accession>
<dbReference type="EMBL" id="BJMH01000012">
    <property type="protein sequence ID" value="GEB33187.1"/>
    <property type="molecule type" value="Genomic_DNA"/>
</dbReference>
<dbReference type="AlphaFoldDB" id="A0A4Y3PIS1"/>
<protein>
    <recommendedName>
        <fullName evidence="2">Peptidase C39-like domain-containing protein</fullName>
    </recommendedName>
</protein>
<dbReference type="Pfam" id="PF13529">
    <property type="entry name" value="Peptidase_C39_2"/>
    <property type="match status" value="1"/>
</dbReference>
<dbReference type="InterPro" id="IPR039564">
    <property type="entry name" value="Peptidase_C39-like"/>
</dbReference>
<comment type="caution">
    <text evidence="3">The sequence shown here is derived from an EMBL/GenBank/DDBJ whole genome shotgun (WGS) entry which is preliminary data.</text>
</comment>
<evidence type="ECO:0000259" key="2">
    <source>
        <dbReference type="Pfam" id="PF13529"/>
    </source>
</evidence>
<feature type="domain" description="Peptidase C39-like" evidence="2">
    <location>
        <begin position="40"/>
        <end position="160"/>
    </location>
</feature>
<evidence type="ECO:0000313" key="3">
    <source>
        <dbReference type="EMBL" id="GEB33187.1"/>
    </source>
</evidence>
<keyword evidence="1" id="KW-0732">Signal</keyword>
<feature type="chain" id="PRO_5023107963" description="Peptidase C39-like domain-containing protein" evidence="1">
    <location>
        <begin position="30"/>
        <end position="191"/>
    </location>
</feature>
<proteinExistence type="predicted"/>
<reference evidence="3 4" key="1">
    <citation type="submission" date="2019-06" db="EMBL/GenBank/DDBJ databases">
        <title>Whole genome shotgun sequence of Brevibacillus parabrevis NBRC 12334.</title>
        <authorList>
            <person name="Hosoyama A."/>
            <person name="Uohara A."/>
            <person name="Ohji S."/>
            <person name="Ichikawa N."/>
        </authorList>
    </citation>
    <scope>NUCLEOTIDE SEQUENCE [LARGE SCALE GENOMIC DNA]</scope>
    <source>
        <strain evidence="3 4">NBRC 12334</strain>
    </source>
</reference>
<dbReference type="Gene3D" id="3.90.70.10">
    <property type="entry name" value="Cysteine proteinases"/>
    <property type="match status" value="1"/>
</dbReference>
<dbReference type="RefSeq" id="WP_122965516.1">
    <property type="nucleotide sequence ID" value="NZ_BJMH01000012.1"/>
</dbReference>
<evidence type="ECO:0000256" key="1">
    <source>
        <dbReference type="SAM" id="SignalP"/>
    </source>
</evidence>
<evidence type="ECO:0000313" key="4">
    <source>
        <dbReference type="Proteomes" id="UP000316882"/>
    </source>
</evidence>
<gene>
    <name evidence="3" type="ORF">BPA01_27670</name>
</gene>
<organism evidence="3 4">
    <name type="scientific">Brevibacillus parabrevis</name>
    <dbReference type="NCBI Taxonomy" id="54914"/>
    <lineage>
        <taxon>Bacteria</taxon>
        <taxon>Bacillati</taxon>
        <taxon>Bacillota</taxon>
        <taxon>Bacilli</taxon>
        <taxon>Bacillales</taxon>
        <taxon>Paenibacillaceae</taxon>
        <taxon>Brevibacillus</taxon>
    </lineage>
</organism>
<sequence length="191" mass="21654">MAVSLRFKNFLALFLAAVLLLLPNTAAFAGKKDYPDPQIKIKPVSQEKSQWCWSAVSVMLLELYGKKMSQSEYAKFVNGSTDNVTIFKSQFIDKLNEKGIYGDYKATAATWNEIKSSIDKGRPVVVFKKKQKGNGHVLIINGYFNKPGDNTNYVIMVDPNGGTEDWYTYEEVANNSYNVWEASWINVRNKK</sequence>